<evidence type="ECO:0008006" key="2">
    <source>
        <dbReference type="Google" id="ProtNLM"/>
    </source>
</evidence>
<dbReference type="EMBL" id="LAZR01001231">
    <property type="protein sequence ID" value="KKN48241.1"/>
    <property type="molecule type" value="Genomic_DNA"/>
</dbReference>
<sequence length="210" mass="23516">MANPIDDQPIAATFFGEGKWLTAFVTPDALEVQELHKNLTSGISNLEDRLVACWSWVAREVKYVKFVRGKLWVMGHASVQDDLWNTPAITRRVKVGNCANKSFLLGSLLRNELSADAVHCVLGNLHNGKAGGHVWIQLSLGGQEYIMESTRSDVHPLVPVANTERYEGVHLFNDKGVFSIEGRTVLTPYTACYSEWLSDYLDYAYIEGRK</sequence>
<dbReference type="AlphaFoldDB" id="A0A0F9TH03"/>
<name>A0A0F9TH03_9ZZZZ</name>
<organism evidence="1">
    <name type="scientific">marine sediment metagenome</name>
    <dbReference type="NCBI Taxonomy" id="412755"/>
    <lineage>
        <taxon>unclassified sequences</taxon>
        <taxon>metagenomes</taxon>
        <taxon>ecological metagenomes</taxon>
    </lineage>
</organism>
<protein>
    <recommendedName>
        <fullName evidence="2">Transglutaminase-like domain-containing protein</fullName>
    </recommendedName>
</protein>
<accession>A0A0F9TH03</accession>
<comment type="caution">
    <text evidence="1">The sequence shown here is derived from an EMBL/GenBank/DDBJ whole genome shotgun (WGS) entry which is preliminary data.</text>
</comment>
<proteinExistence type="predicted"/>
<gene>
    <name evidence="1" type="ORF">LCGC14_0655030</name>
</gene>
<evidence type="ECO:0000313" key="1">
    <source>
        <dbReference type="EMBL" id="KKN48241.1"/>
    </source>
</evidence>
<dbReference type="Gene3D" id="3.10.620.30">
    <property type="match status" value="1"/>
</dbReference>
<reference evidence="1" key="1">
    <citation type="journal article" date="2015" name="Nature">
        <title>Complex archaea that bridge the gap between prokaryotes and eukaryotes.</title>
        <authorList>
            <person name="Spang A."/>
            <person name="Saw J.H."/>
            <person name="Jorgensen S.L."/>
            <person name="Zaremba-Niedzwiedzka K."/>
            <person name="Martijn J."/>
            <person name="Lind A.E."/>
            <person name="van Eijk R."/>
            <person name="Schleper C."/>
            <person name="Guy L."/>
            <person name="Ettema T.J."/>
        </authorList>
    </citation>
    <scope>NUCLEOTIDE SEQUENCE</scope>
</reference>